<dbReference type="RefSeq" id="WP_143372206.1">
    <property type="nucleotide sequence ID" value="NZ_VJVZ01000002.1"/>
</dbReference>
<organism evidence="4 5">
    <name type="scientific">Flavobacterium zepuense</name>
    <dbReference type="NCBI Taxonomy" id="2593302"/>
    <lineage>
        <taxon>Bacteria</taxon>
        <taxon>Pseudomonadati</taxon>
        <taxon>Bacteroidota</taxon>
        <taxon>Flavobacteriia</taxon>
        <taxon>Flavobacteriales</taxon>
        <taxon>Flavobacteriaceae</taxon>
        <taxon>Flavobacterium</taxon>
    </lineage>
</organism>
<dbReference type="Pfam" id="PF18962">
    <property type="entry name" value="Por_Secre_tail"/>
    <property type="match status" value="1"/>
</dbReference>
<comment type="caution">
    <text evidence="4">The sequence shown here is derived from an EMBL/GenBank/DDBJ whole genome shotgun (WGS) entry which is preliminary data.</text>
</comment>
<keyword evidence="1 2" id="KW-0732">Signal</keyword>
<keyword evidence="5" id="KW-1185">Reference proteome</keyword>
<dbReference type="AlphaFoldDB" id="A0A552V8C0"/>
<dbReference type="InterPro" id="IPR026444">
    <property type="entry name" value="Secre_tail"/>
</dbReference>
<evidence type="ECO:0000313" key="5">
    <source>
        <dbReference type="Proteomes" id="UP000320643"/>
    </source>
</evidence>
<evidence type="ECO:0000256" key="2">
    <source>
        <dbReference type="SAM" id="SignalP"/>
    </source>
</evidence>
<evidence type="ECO:0000256" key="1">
    <source>
        <dbReference type="ARBA" id="ARBA00022729"/>
    </source>
</evidence>
<sequence>MKKLLLLLLFSVSAFAQPNIGEPITVVVCDQDEYTMNGATFVDLTVNNTIVLNGLSPDEYSVSYYETEQYAVNGTNAIENPQAAYVSNGQSIFIKVAQIGQPANFAIAYFSIVINIIPIINNPTALVRCNEALPNDFMTSFDLTTKDNEITGDCIGCSVEYFWSENNSLIDNPTNFTNYTNPQVLNVKVTSVNGCEAYTTLTIKVLPLPLYMGMPDLYSCNGIFDLTQNNNLYDSSFIITHYATLEDALNNVNPFPNPTTYSSQNGIVFVRVAIPAPNPNEPVCSQIYEQQLVVNNLEVEGIASVGNDIVITLNSSETYLYTISSAPTSAELISQNSNIFTDMPFGSYTFVIQNSCGNIVTITFDHILTAPLGETTQTFTEGETLANLEVEGENIQWYATETGDNLLNIETLLVDGAIYYASQTIDGVESTQRLGVTVTKVLGLDNDTIPGLSYFPNPVKNTFTVTNSNTIDDISVYNTLGQLVLTTAINSTEGTIDFSAFNNGIYFIKVTAGKNQQTIKVVKQ</sequence>
<accession>A0A552V8C0</accession>
<feature type="signal peptide" evidence="2">
    <location>
        <begin position="1"/>
        <end position="16"/>
    </location>
</feature>
<dbReference type="EMBL" id="VJVZ01000002">
    <property type="protein sequence ID" value="TRW26708.1"/>
    <property type="molecule type" value="Genomic_DNA"/>
</dbReference>
<feature type="domain" description="Secretion system C-terminal sorting" evidence="3">
    <location>
        <begin position="455"/>
        <end position="521"/>
    </location>
</feature>
<evidence type="ECO:0000259" key="3">
    <source>
        <dbReference type="Pfam" id="PF18962"/>
    </source>
</evidence>
<feature type="chain" id="PRO_5022091064" evidence="2">
    <location>
        <begin position="17"/>
        <end position="524"/>
    </location>
</feature>
<name>A0A552V8C0_9FLAO</name>
<dbReference type="NCBIfam" id="TIGR04183">
    <property type="entry name" value="Por_Secre_tail"/>
    <property type="match status" value="1"/>
</dbReference>
<proteinExistence type="predicted"/>
<dbReference type="Proteomes" id="UP000320643">
    <property type="component" value="Unassembled WGS sequence"/>
</dbReference>
<protein>
    <submittedName>
        <fullName evidence="4">T9SS type A sorting domain-containing protein</fullName>
    </submittedName>
</protein>
<evidence type="ECO:0000313" key="4">
    <source>
        <dbReference type="EMBL" id="TRW26708.1"/>
    </source>
</evidence>
<gene>
    <name evidence="4" type="ORF">FMM05_04850</name>
</gene>
<reference evidence="4 5" key="1">
    <citation type="submission" date="2019-07" db="EMBL/GenBank/DDBJ databases">
        <title>Flavobacterium sp. nov., isolated from glacier ice.</title>
        <authorList>
            <person name="Liu Q."/>
            <person name="Xin Y.-H."/>
        </authorList>
    </citation>
    <scope>NUCLEOTIDE SEQUENCE [LARGE SCALE GENOMIC DNA]</scope>
    <source>
        <strain evidence="4 5">ZT4R6</strain>
    </source>
</reference>
<dbReference type="OrthoDB" id="1373043at2"/>